<name>A0A6F8Y0B9_9ACTN</name>
<evidence type="ECO:0000256" key="2">
    <source>
        <dbReference type="ARBA" id="ARBA00022840"/>
    </source>
</evidence>
<dbReference type="GO" id="GO:0016887">
    <property type="term" value="F:ATP hydrolysis activity"/>
    <property type="evidence" value="ECO:0007669"/>
    <property type="project" value="InterPro"/>
</dbReference>
<dbReference type="PANTHER" id="PTHR24220:SF685">
    <property type="entry name" value="ABC TRANSPORTER RELATED"/>
    <property type="match status" value="1"/>
</dbReference>
<keyword evidence="5" id="KW-1185">Reference proteome</keyword>
<dbReference type="SUPFAM" id="SSF52540">
    <property type="entry name" value="P-loop containing nucleoside triphosphate hydrolases"/>
    <property type="match status" value="1"/>
</dbReference>
<feature type="domain" description="ABC transporter" evidence="3">
    <location>
        <begin position="1"/>
        <end position="233"/>
    </location>
</feature>
<dbReference type="AlphaFoldDB" id="A0A6F8Y0B9"/>
<keyword evidence="1" id="KW-0547">Nucleotide-binding</keyword>
<dbReference type="Pfam" id="PF00005">
    <property type="entry name" value="ABC_tran"/>
    <property type="match status" value="1"/>
</dbReference>
<dbReference type="InterPro" id="IPR015854">
    <property type="entry name" value="ABC_transpr_LolD-like"/>
</dbReference>
<evidence type="ECO:0000313" key="4">
    <source>
        <dbReference type="EMBL" id="BCB79544.1"/>
    </source>
</evidence>
<dbReference type="GO" id="GO:0005886">
    <property type="term" value="C:plasma membrane"/>
    <property type="evidence" value="ECO:0007669"/>
    <property type="project" value="TreeGrafter"/>
</dbReference>
<reference evidence="4 5" key="2">
    <citation type="submission" date="2020-03" db="EMBL/GenBank/DDBJ databases">
        <authorList>
            <person name="Ichikawa N."/>
            <person name="Kimura A."/>
            <person name="Kitahashi Y."/>
            <person name="Uohara A."/>
        </authorList>
    </citation>
    <scope>NUCLEOTIDE SEQUENCE [LARGE SCALE GENOMIC DNA]</scope>
    <source>
        <strain evidence="4 5">NBRC 107702</strain>
    </source>
</reference>
<keyword evidence="2 4" id="KW-0067">ATP-binding</keyword>
<accession>A0A6F8Y0B9</accession>
<dbReference type="EMBL" id="AP022870">
    <property type="protein sequence ID" value="BCB79544.1"/>
    <property type="molecule type" value="Genomic_DNA"/>
</dbReference>
<dbReference type="KEGG" id="pfla:Pflav_059540"/>
<gene>
    <name evidence="4" type="ORF">Pflav_059540</name>
</gene>
<reference evidence="4 5" key="1">
    <citation type="submission" date="2020-03" db="EMBL/GenBank/DDBJ databases">
        <title>Whole genome shotgun sequence of Phytohabitans flavus NBRC 107702.</title>
        <authorList>
            <person name="Komaki H."/>
            <person name="Tamura T."/>
        </authorList>
    </citation>
    <scope>NUCLEOTIDE SEQUENCE [LARGE SCALE GENOMIC DNA]</scope>
    <source>
        <strain evidence="4 5">NBRC 107702</strain>
    </source>
</reference>
<dbReference type="GO" id="GO:0022857">
    <property type="term" value="F:transmembrane transporter activity"/>
    <property type="evidence" value="ECO:0007669"/>
    <property type="project" value="TreeGrafter"/>
</dbReference>
<protein>
    <submittedName>
        <fullName evidence="4">ABC transporter ATP-binding protein</fullName>
    </submittedName>
</protein>
<dbReference type="PROSITE" id="PS50893">
    <property type="entry name" value="ABC_TRANSPORTER_2"/>
    <property type="match status" value="1"/>
</dbReference>
<dbReference type="InterPro" id="IPR003439">
    <property type="entry name" value="ABC_transporter-like_ATP-bd"/>
</dbReference>
<proteinExistence type="predicted"/>
<dbReference type="InterPro" id="IPR027417">
    <property type="entry name" value="P-loop_NTPase"/>
</dbReference>
<dbReference type="PANTHER" id="PTHR24220">
    <property type="entry name" value="IMPORT ATP-BINDING PROTEIN"/>
    <property type="match status" value="1"/>
</dbReference>
<dbReference type="GO" id="GO:0005524">
    <property type="term" value="F:ATP binding"/>
    <property type="evidence" value="ECO:0007669"/>
    <property type="project" value="UniProtKB-KW"/>
</dbReference>
<sequence>MADGQGRRAGTVAAVEDVTLSITPGQAVAFAGPSGSGKSTLLRLASAQDRPDTGSVVVDGVRLEALSSRQATRFRRRIGVVSHDSRLMSALTAVENIMFPLLYQKVSFDPYERALHVLDAVGLAERAAAEVSDLSDGERQRVVLARALANRPRLVIADEPAAGLDHRAATEVLDLLKRMTGTYGMTLLLSTTDDAVAARCPRVVRLREGVVVDDTTADTGPAARDAARHWIKRSAPVF</sequence>
<dbReference type="Proteomes" id="UP000502508">
    <property type="component" value="Chromosome"/>
</dbReference>
<evidence type="ECO:0000256" key="1">
    <source>
        <dbReference type="ARBA" id="ARBA00022741"/>
    </source>
</evidence>
<evidence type="ECO:0000259" key="3">
    <source>
        <dbReference type="PROSITE" id="PS50893"/>
    </source>
</evidence>
<dbReference type="InterPro" id="IPR003593">
    <property type="entry name" value="AAA+_ATPase"/>
</dbReference>
<evidence type="ECO:0000313" key="5">
    <source>
        <dbReference type="Proteomes" id="UP000502508"/>
    </source>
</evidence>
<organism evidence="4 5">
    <name type="scientific">Phytohabitans flavus</name>
    <dbReference type="NCBI Taxonomy" id="1076124"/>
    <lineage>
        <taxon>Bacteria</taxon>
        <taxon>Bacillati</taxon>
        <taxon>Actinomycetota</taxon>
        <taxon>Actinomycetes</taxon>
        <taxon>Micromonosporales</taxon>
        <taxon>Micromonosporaceae</taxon>
    </lineage>
</organism>
<dbReference type="Gene3D" id="3.40.50.300">
    <property type="entry name" value="P-loop containing nucleotide triphosphate hydrolases"/>
    <property type="match status" value="1"/>
</dbReference>
<dbReference type="SMART" id="SM00382">
    <property type="entry name" value="AAA"/>
    <property type="match status" value="1"/>
</dbReference>